<dbReference type="Proteomes" id="UP000003711">
    <property type="component" value="Unassembled WGS sequence"/>
</dbReference>
<dbReference type="AlphaFoldDB" id="E2NAM4"/>
<evidence type="ECO:0000313" key="2">
    <source>
        <dbReference type="Proteomes" id="UP000003711"/>
    </source>
</evidence>
<name>E2NAM4_9BACE</name>
<protein>
    <submittedName>
        <fullName evidence="1">Uncharacterized protein</fullName>
    </submittedName>
</protein>
<accession>E2NAM4</accession>
<reference evidence="1 2" key="1">
    <citation type="submission" date="2008-12" db="EMBL/GenBank/DDBJ databases">
        <authorList>
            <person name="Fulton L."/>
            <person name="Clifton S."/>
            <person name="Fulton B."/>
            <person name="Xu J."/>
            <person name="Minx P."/>
            <person name="Pepin K.H."/>
            <person name="Johnson M."/>
            <person name="Bhonagiri V."/>
            <person name="Nash W.E."/>
            <person name="Mardis E.R."/>
            <person name="Wilson R.K."/>
        </authorList>
    </citation>
    <scope>NUCLEOTIDE SEQUENCE [LARGE SCALE GENOMIC DNA]</scope>
    <source>
        <strain evidence="1 2">DSM 14838</strain>
    </source>
</reference>
<dbReference type="EMBL" id="ACCH01000123">
    <property type="protein sequence ID" value="EEF91037.1"/>
    <property type="molecule type" value="Genomic_DNA"/>
</dbReference>
<gene>
    <name evidence="1" type="ORF">BACCELL_01329</name>
</gene>
<evidence type="ECO:0000313" key="1">
    <source>
        <dbReference type="EMBL" id="EEF91037.1"/>
    </source>
</evidence>
<organism evidence="1 2">
    <name type="scientific">Bacteroides cellulosilyticus DSM 14838</name>
    <dbReference type="NCBI Taxonomy" id="537012"/>
    <lineage>
        <taxon>Bacteria</taxon>
        <taxon>Pseudomonadati</taxon>
        <taxon>Bacteroidota</taxon>
        <taxon>Bacteroidia</taxon>
        <taxon>Bacteroidales</taxon>
        <taxon>Bacteroidaceae</taxon>
        <taxon>Bacteroides</taxon>
    </lineage>
</organism>
<proteinExistence type="predicted"/>
<sequence>MRAISDGYTLYFGWLHPFDVIATPFIAKGVALQKGYLTHKKTGYNSSI</sequence>
<dbReference type="HOGENOM" id="CLU_3149235_0_0_10"/>
<reference evidence="1 2" key="2">
    <citation type="submission" date="2009-01" db="EMBL/GenBank/DDBJ databases">
        <title>Draft genome sequence of Bacteroides cellulosilyticus (DSM 14838).</title>
        <authorList>
            <person name="Sudarsanam P."/>
            <person name="Ley R."/>
            <person name="Guruge J."/>
            <person name="Turnbaugh P.J."/>
            <person name="Mahowald M."/>
            <person name="Liep D."/>
            <person name="Gordon J."/>
        </authorList>
    </citation>
    <scope>NUCLEOTIDE SEQUENCE [LARGE SCALE GENOMIC DNA]</scope>
    <source>
        <strain evidence="1 2">DSM 14838</strain>
    </source>
</reference>
<comment type="caution">
    <text evidence="1">The sequence shown here is derived from an EMBL/GenBank/DDBJ whole genome shotgun (WGS) entry which is preliminary data.</text>
</comment>